<gene>
    <name evidence="4" type="ORF">DI536_31465</name>
</gene>
<dbReference type="Pfam" id="PF20240">
    <property type="entry name" value="DUF6597"/>
    <property type="match status" value="1"/>
</dbReference>
<evidence type="ECO:0000256" key="1">
    <source>
        <dbReference type="ARBA" id="ARBA00023015"/>
    </source>
</evidence>
<dbReference type="EMBL" id="QFQP01000041">
    <property type="protein sequence ID" value="PZR05980.1"/>
    <property type="molecule type" value="Genomic_DNA"/>
</dbReference>
<reference evidence="4 5" key="1">
    <citation type="submission" date="2017-08" db="EMBL/GenBank/DDBJ databases">
        <title>Infants hospitalized years apart are colonized by the same room-sourced microbial strains.</title>
        <authorList>
            <person name="Brooks B."/>
            <person name="Olm M.R."/>
            <person name="Firek B.A."/>
            <person name="Baker R."/>
            <person name="Thomas B.C."/>
            <person name="Morowitz M.J."/>
            <person name="Banfield J.F."/>
        </authorList>
    </citation>
    <scope>NUCLEOTIDE SEQUENCE [LARGE SCALE GENOMIC DNA]</scope>
    <source>
        <strain evidence="4">S2_003_000_R2_14</strain>
    </source>
</reference>
<sequence length="275" mass="30660">MAVLGSPFFRIAAPPPSLRDEVEMFWSYEGYAPPHPWDRVLATSSVDVVFPLAGQPLRWRDAAGLERTVHGAIVCGPRTSFYDVPVDSQRRMGGFRLKPGGAWSLLGVSVDELTEGFVSLAAVVGRDARELDERLQATEGHQGRQLGLMRDFVLALRERSRARRHGAVLLATHALSRPSERTVESLADEAGLSHRRFIQLFRREVGLTPRDFRRVHRFHHAMSHASIDGFFDQSHWALECRKLAGWSPTALGFAARGADALPAELRGQMLPILPR</sequence>
<dbReference type="GO" id="GO:0003700">
    <property type="term" value="F:DNA-binding transcription factor activity"/>
    <property type="evidence" value="ECO:0007669"/>
    <property type="project" value="InterPro"/>
</dbReference>
<dbReference type="PROSITE" id="PS01124">
    <property type="entry name" value="HTH_ARAC_FAMILY_2"/>
    <property type="match status" value="1"/>
</dbReference>
<evidence type="ECO:0000256" key="2">
    <source>
        <dbReference type="ARBA" id="ARBA00023163"/>
    </source>
</evidence>
<name>A0A2W5ST49_9BACT</name>
<dbReference type="SMART" id="SM00342">
    <property type="entry name" value="HTH_ARAC"/>
    <property type="match status" value="1"/>
</dbReference>
<evidence type="ECO:0000259" key="3">
    <source>
        <dbReference type="PROSITE" id="PS01124"/>
    </source>
</evidence>
<protein>
    <submittedName>
        <fullName evidence="4">AraC family transcriptional regulator</fullName>
    </submittedName>
</protein>
<keyword evidence="2" id="KW-0804">Transcription</keyword>
<evidence type="ECO:0000313" key="4">
    <source>
        <dbReference type="EMBL" id="PZR05980.1"/>
    </source>
</evidence>
<keyword evidence="1" id="KW-0805">Transcription regulation</keyword>
<evidence type="ECO:0000313" key="5">
    <source>
        <dbReference type="Proteomes" id="UP000249061"/>
    </source>
</evidence>
<dbReference type="SUPFAM" id="SSF46689">
    <property type="entry name" value="Homeodomain-like"/>
    <property type="match status" value="1"/>
</dbReference>
<dbReference type="Pfam" id="PF00165">
    <property type="entry name" value="HTH_AraC"/>
    <property type="match status" value="1"/>
</dbReference>
<dbReference type="Gene3D" id="1.10.10.60">
    <property type="entry name" value="Homeodomain-like"/>
    <property type="match status" value="1"/>
</dbReference>
<feature type="domain" description="HTH araC/xylS-type" evidence="3">
    <location>
        <begin position="171"/>
        <end position="215"/>
    </location>
</feature>
<accession>A0A2W5ST49</accession>
<dbReference type="Proteomes" id="UP000249061">
    <property type="component" value="Unassembled WGS sequence"/>
</dbReference>
<dbReference type="InterPro" id="IPR009057">
    <property type="entry name" value="Homeodomain-like_sf"/>
</dbReference>
<dbReference type="InterPro" id="IPR046532">
    <property type="entry name" value="DUF6597"/>
</dbReference>
<dbReference type="InterPro" id="IPR018060">
    <property type="entry name" value="HTH_AraC"/>
</dbReference>
<dbReference type="AlphaFoldDB" id="A0A2W5ST49"/>
<proteinExistence type="predicted"/>
<organism evidence="4 5">
    <name type="scientific">Archangium gephyra</name>
    <dbReference type="NCBI Taxonomy" id="48"/>
    <lineage>
        <taxon>Bacteria</taxon>
        <taxon>Pseudomonadati</taxon>
        <taxon>Myxococcota</taxon>
        <taxon>Myxococcia</taxon>
        <taxon>Myxococcales</taxon>
        <taxon>Cystobacterineae</taxon>
        <taxon>Archangiaceae</taxon>
        <taxon>Archangium</taxon>
    </lineage>
</organism>
<dbReference type="GO" id="GO:0043565">
    <property type="term" value="F:sequence-specific DNA binding"/>
    <property type="evidence" value="ECO:0007669"/>
    <property type="project" value="InterPro"/>
</dbReference>
<comment type="caution">
    <text evidence="4">The sequence shown here is derived from an EMBL/GenBank/DDBJ whole genome shotgun (WGS) entry which is preliminary data.</text>
</comment>